<evidence type="ECO:0000313" key="1">
    <source>
        <dbReference type="EMBL" id="MFI6500374.1"/>
    </source>
</evidence>
<sequence>MSAPDVTALLTELERSEPDLAEDARTAVEWLTGGEPLETVTQLDVCEFLWYTLPLKVGGDHERLACALGKLLTLGGLDRYAALCESATTLQILRAYARDGEDAGTAAYQEALEATGVLPPDVADLRWSMIMGPEELGAHVACSAALELAILSGEEIDRVALTRRWLTEPRAELGGDSWLNRVHGERLNRWVLGRGPARRELAQPFEVRLHAPIAPQPLPALHRLLSLAASESLPLRLAPSPEALRLRELAEHDLGALLRDGAKLTITDEGRRLLDSPEELWASATGLLLARPEHEFDVSVREAALMLLADGSVMSPRELHTRVAEIVGGEGWQPATGRENVARPLTGLIGQLTALDLAFGDDLVVRLTPAGHLAALAALRAHALRPRQYVSPG</sequence>
<keyword evidence="2" id="KW-1185">Reference proteome</keyword>
<gene>
    <name evidence="1" type="ORF">ACIBG2_23550</name>
</gene>
<reference evidence="1 2" key="1">
    <citation type="submission" date="2024-10" db="EMBL/GenBank/DDBJ databases">
        <title>The Natural Products Discovery Center: Release of the First 8490 Sequenced Strains for Exploring Actinobacteria Biosynthetic Diversity.</title>
        <authorList>
            <person name="Kalkreuter E."/>
            <person name="Kautsar S.A."/>
            <person name="Yang D."/>
            <person name="Bader C.D."/>
            <person name="Teijaro C.N."/>
            <person name="Fluegel L."/>
            <person name="Davis C.M."/>
            <person name="Simpson J.R."/>
            <person name="Lauterbach L."/>
            <person name="Steele A.D."/>
            <person name="Gui C."/>
            <person name="Meng S."/>
            <person name="Li G."/>
            <person name="Viehrig K."/>
            <person name="Ye F."/>
            <person name="Su P."/>
            <person name="Kiefer A.F."/>
            <person name="Nichols A."/>
            <person name="Cepeda A.J."/>
            <person name="Yan W."/>
            <person name="Fan B."/>
            <person name="Jiang Y."/>
            <person name="Adhikari A."/>
            <person name="Zheng C.-J."/>
            <person name="Schuster L."/>
            <person name="Cowan T.M."/>
            <person name="Smanski M.J."/>
            <person name="Chevrette M.G."/>
            <person name="De Carvalho L.P.S."/>
            <person name="Shen B."/>
        </authorList>
    </citation>
    <scope>NUCLEOTIDE SEQUENCE [LARGE SCALE GENOMIC DNA]</scope>
    <source>
        <strain evidence="1 2">NPDC050545</strain>
    </source>
</reference>
<organism evidence="1 2">
    <name type="scientific">Nonomuraea typhae</name>
    <dbReference type="NCBI Taxonomy" id="2603600"/>
    <lineage>
        <taxon>Bacteria</taxon>
        <taxon>Bacillati</taxon>
        <taxon>Actinomycetota</taxon>
        <taxon>Actinomycetes</taxon>
        <taxon>Streptosporangiales</taxon>
        <taxon>Streptosporangiaceae</taxon>
        <taxon>Nonomuraea</taxon>
    </lineage>
</organism>
<protein>
    <recommendedName>
        <fullName evidence="3">Helicase XPB/Ssl2 N-terminal domain-containing protein</fullName>
    </recommendedName>
</protein>
<dbReference type="EMBL" id="JBITGY010000006">
    <property type="protein sequence ID" value="MFI6500374.1"/>
    <property type="molecule type" value="Genomic_DNA"/>
</dbReference>
<proteinExistence type="predicted"/>
<dbReference type="RefSeq" id="WP_397084240.1">
    <property type="nucleotide sequence ID" value="NZ_JBITGY010000006.1"/>
</dbReference>
<dbReference type="Proteomes" id="UP001612741">
    <property type="component" value="Unassembled WGS sequence"/>
</dbReference>
<comment type="caution">
    <text evidence="1">The sequence shown here is derived from an EMBL/GenBank/DDBJ whole genome shotgun (WGS) entry which is preliminary data.</text>
</comment>
<name>A0ABW7Z0W8_9ACTN</name>
<evidence type="ECO:0008006" key="3">
    <source>
        <dbReference type="Google" id="ProtNLM"/>
    </source>
</evidence>
<accession>A0ABW7Z0W8</accession>
<evidence type="ECO:0000313" key="2">
    <source>
        <dbReference type="Proteomes" id="UP001612741"/>
    </source>
</evidence>